<dbReference type="OrthoDB" id="5823761at2759"/>
<name>A0A9P4Q8H9_9PEZI</name>
<dbReference type="GO" id="GO:0009251">
    <property type="term" value="P:glucan catabolic process"/>
    <property type="evidence" value="ECO:0007669"/>
    <property type="project" value="TreeGrafter"/>
</dbReference>
<keyword evidence="7" id="KW-0732">Signal</keyword>
<feature type="chain" id="PRO_5040364906" description="cellulase" evidence="7">
    <location>
        <begin position="20"/>
        <end position="327"/>
    </location>
</feature>
<comment type="catalytic activity">
    <reaction evidence="1">
        <text>Endohydrolysis of (1-&gt;4)-beta-D-glucosidic linkages in cellulose, lichenin and cereal beta-D-glucans.</text>
        <dbReference type="EC" id="3.2.1.4"/>
    </reaction>
</comment>
<comment type="caution">
    <text evidence="9">The sequence shown here is derived from an EMBL/GenBank/DDBJ whole genome shotgun (WGS) entry which is preliminary data.</text>
</comment>
<evidence type="ECO:0000256" key="6">
    <source>
        <dbReference type="RuleBase" id="RU361153"/>
    </source>
</evidence>
<dbReference type="GO" id="GO:0008810">
    <property type="term" value="F:cellulase activity"/>
    <property type="evidence" value="ECO:0007669"/>
    <property type="project" value="UniProtKB-EC"/>
</dbReference>
<feature type="domain" description="Glycoside hydrolase family 5" evidence="8">
    <location>
        <begin position="51"/>
        <end position="296"/>
    </location>
</feature>
<protein>
    <recommendedName>
        <fullName evidence="3">cellulase</fullName>
        <ecNumber evidence="3">3.2.1.4</ecNumber>
    </recommendedName>
</protein>
<keyword evidence="5 6" id="KW-0326">Glycosidase</keyword>
<dbReference type="InterPro" id="IPR017853">
    <property type="entry name" value="GH"/>
</dbReference>
<evidence type="ECO:0000256" key="4">
    <source>
        <dbReference type="ARBA" id="ARBA00022801"/>
    </source>
</evidence>
<dbReference type="AlphaFoldDB" id="A0A9P4Q8H9"/>
<feature type="signal peptide" evidence="7">
    <location>
        <begin position="1"/>
        <end position="19"/>
    </location>
</feature>
<dbReference type="EC" id="3.2.1.4" evidence="3"/>
<gene>
    <name evidence="9" type="ORF">K431DRAFT_294101</name>
</gene>
<evidence type="ECO:0000256" key="2">
    <source>
        <dbReference type="ARBA" id="ARBA00005641"/>
    </source>
</evidence>
<evidence type="ECO:0000313" key="9">
    <source>
        <dbReference type="EMBL" id="KAF2721749.1"/>
    </source>
</evidence>
<dbReference type="Gene3D" id="3.20.20.80">
    <property type="entry name" value="Glycosidases"/>
    <property type="match status" value="1"/>
</dbReference>
<sequence length="327" mass="36233">MHFSIRTTFLAALSGLAIAAPTTKPSHMKRAPSFQFIGINESGPEFGEGSLPGMIHKEYTWPDLSTIETFTSKGLNTFRINTLMERMAPGNMSGPSFYIGNLTETVNAVTSAGAYAMINPHNYGRYYNQIITDTNAFKQFWQNVATVYRNNEKVVFDTNNEFHDMSSAQVAQLNQAAIDGIRAARASSQYITVEGNAWTGAWTWTTSTGTDGQTNARAMAGLKDPEDKIIYQMHQYLDSDGSGTGNMYWLRQNQKRGIIGEFAGATNAVCEEAVQDMLAYLAENNDVWTGALWWPAGPWWGSYMFSIESKDGPAYSTYVPLLSQYAL</sequence>
<dbReference type="Proteomes" id="UP000799441">
    <property type="component" value="Unassembled WGS sequence"/>
</dbReference>
<evidence type="ECO:0000256" key="5">
    <source>
        <dbReference type="ARBA" id="ARBA00023295"/>
    </source>
</evidence>
<dbReference type="InterPro" id="IPR001547">
    <property type="entry name" value="Glyco_hydro_5"/>
</dbReference>
<dbReference type="SUPFAM" id="SSF51445">
    <property type="entry name" value="(Trans)glycosidases"/>
    <property type="match status" value="1"/>
</dbReference>
<dbReference type="Pfam" id="PF00150">
    <property type="entry name" value="Cellulase"/>
    <property type="match status" value="1"/>
</dbReference>
<evidence type="ECO:0000256" key="3">
    <source>
        <dbReference type="ARBA" id="ARBA00012601"/>
    </source>
</evidence>
<evidence type="ECO:0000256" key="7">
    <source>
        <dbReference type="SAM" id="SignalP"/>
    </source>
</evidence>
<keyword evidence="4 6" id="KW-0378">Hydrolase</keyword>
<evidence type="ECO:0000256" key="1">
    <source>
        <dbReference type="ARBA" id="ARBA00000966"/>
    </source>
</evidence>
<organism evidence="9 10">
    <name type="scientific">Polychaeton citri CBS 116435</name>
    <dbReference type="NCBI Taxonomy" id="1314669"/>
    <lineage>
        <taxon>Eukaryota</taxon>
        <taxon>Fungi</taxon>
        <taxon>Dikarya</taxon>
        <taxon>Ascomycota</taxon>
        <taxon>Pezizomycotina</taxon>
        <taxon>Dothideomycetes</taxon>
        <taxon>Dothideomycetidae</taxon>
        <taxon>Capnodiales</taxon>
        <taxon>Capnodiaceae</taxon>
        <taxon>Polychaeton</taxon>
    </lineage>
</organism>
<proteinExistence type="inferred from homology"/>
<comment type="similarity">
    <text evidence="2 6">Belongs to the glycosyl hydrolase 5 (cellulase A) family.</text>
</comment>
<evidence type="ECO:0000313" key="10">
    <source>
        <dbReference type="Proteomes" id="UP000799441"/>
    </source>
</evidence>
<dbReference type="PANTHER" id="PTHR34142:SF1">
    <property type="entry name" value="GLYCOSIDE HYDROLASE FAMILY 5 DOMAIN-CONTAINING PROTEIN"/>
    <property type="match status" value="1"/>
</dbReference>
<keyword evidence="10" id="KW-1185">Reference proteome</keyword>
<accession>A0A9P4Q8H9</accession>
<evidence type="ECO:0000259" key="8">
    <source>
        <dbReference type="Pfam" id="PF00150"/>
    </source>
</evidence>
<dbReference type="PANTHER" id="PTHR34142">
    <property type="entry name" value="ENDO-BETA-1,4-GLUCANASE A"/>
    <property type="match status" value="1"/>
</dbReference>
<reference evidence="9" key="1">
    <citation type="journal article" date="2020" name="Stud. Mycol.">
        <title>101 Dothideomycetes genomes: a test case for predicting lifestyles and emergence of pathogens.</title>
        <authorList>
            <person name="Haridas S."/>
            <person name="Albert R."/>
            <person name="Binder M."/>
            <person name="Bloem J."/>
            <person name="Labutti K."/>
            <person name="Salamov A."/>
            <person name="Andreopoulos B."/>
            <person name="Baker S."/>
            <person name="Barry K."/>
            <person name="Bills G."/>
            <person name="Bluhm B."/>
            <person name="Cannon C."/>
            <person name="Castanera R."/>
            <person name="Culley D."/>
            <person name="Daum C."/>
            <person name="Ezra D."/>
            <person name="Gonzalez J."/>
            <person name="Henrissat B."/>
            <person name="Kuo A."/>
            <person name="Liang C."/>
            <person name="Lipzen A."/>
            <person name="Lutzoni F."/>
            <person name="Magnuson J."/>
            <person name="Mondo S."/>
            <person name="Nolan M."/>
            <person name="Ohm R."/>
            <person name="Pangilinan J."/>
            <person name="Park H.-J."/>
            <person name="Ramirez L."/>
            <person name="Alfaro M."/>
            <person name="Sun H."/>
            <person name="Tritt A."/>
            <person name="Yoshinaga Y."/>
            <person name="Zwiers L.-H."/>
            <person name="Turgeon B."/>
            <person name="Goodwin S."/>
            <person name="Spatafora J."/>
            <person name="Crous P."/>
            <person name="Grigoriev I."/>
        </authorList>
    </citation>
    <scope>NUCLEOTIDE SEQUENCE</scope>
    <source>
        <strain evidence="9">CBS 116435</strain>
    </source>
</reference>
<dbReference type="EMBL" id="MU003788">
    <property type="protein sequence ID" value="KAF2721749.1"/>
    <property type="molecule type" value="Genomic_DNA"/>
</dbReference>